<name>A0AA35Y939_LACSI</name>
<feature type="compositionally biased region" description="Basic and acidic residues" evidence="1">
    <location>
        <begin position="139"/>
        <end position="150"/>
    </location>
</feature>
<feature type="region of interest" description="Disordered" evidence="1">
    <location>
        <begin position="128"/>
        <end position="150"/>
    </location>
</feature>
<organism evidence="2 3">
    <name type="scientific">Lactuca saligna</name>
    <name type="common">Willowleaf lettuce</name>
    <dbReference type="NCBI Taxonomy" id="75948"/>
    <lineage>
        <taxon>Eukaryota</taxon>
        <taxon>Viridiplantae</taxon>
        <taxon>Streptophyta</taxon>
        <taxon>Embryophyta</taxon>
        <taxon>Tracheophyta</taxon>
        <taxon>Spermatophyta</taxon>
        <taxon>Magnoliopsida</taxon>
        <taxon>eudicotyledons</taxon>
        <taxon>Gunneridae</taxon>
        <taxon>Pentapetalae</taxon>
        <taxon>asterids</taxon>
        <taxon>campanulids</taxon>
        <taxon>Asterales</taxon>
        <taxon>Asteraceae</taxon>
        <taxon>Cichorioideae</taxon>
        <taxon>Cichorieae</taxon>
        <taxon>Lactucinae</taxon>
        <taxon>Lactuca</taxon>
    </lineage>
</organism>
<protein>
    <submittedName>
        <fullName evidence="2">Uncharacterized protein</fullName>
    </submittedName>
</protein>
<evidence type="ECO:0000313" key="3">
    <source>
        <dbReference type="Proteomes" id="UP001177003"/>
    </source>
</evidence>
<dbReference type="EMBL" id="OX465077">
    <property type="protein sequence ID" value="CAI9269715.1"/>
    <property type="molecule type" value="Genomic_DNA"/>
</dbReference>
<dbReference type="AlphaFoldDB" id="A0AA35Y939"/>
<gene>
    <name evidence="2" type="ORF">LSALG_LOCUS10071</name>
</gene>
<dbReference type="Proteomes" id="UP001177003">
    <property type="component" value="Chromosome 1"/>
</dbReference>
<reference evidence="2" key="1">
    <citation type="submission" date="2023-04" db="EMBL/GenBank/DDBJ databases">
        <authorList>
            <person name="Vijverberg K."/>
            <person name="Xiong W."/>
            <person name="Schranz E."/>
        </authorList>
    </citation>
    <scope>NUCLEOTIDE SEQUENCE</scope>
</reference>
<proteinExistence type="predicted"/>
<accession>A0AA35Y939</accession>
<sequence length="150" mass="16660">MKREKGGNQLAMIGEGVGGLIAENSGEDGVVASVVYGGTRLESGQGIFFCSSFDRVKGNAKETNTKHEGKNEGIIDWKEEEIGTGMNRRQSRRRYTKLAKVRSFFWLKEGGPMASDFSSIDSQSVMASRVRLRPKKRKGNEEASRGVRRR</sequence>
<keyword evidence="3" id="KW-1185">Reference proteome</keyword>
<evidence type="ECO:0000313" key="2">
    <source>
        <dbReference type="EMBL" id="CAI9269715.1"/>
    </source>
</evidence>
<evidence type="ECO:0000256" key="1">
    <source>
        <dbReference type="SAM" id="MobiDB-lite"/>
    </source>
</evidence>